<feature type="region of interest" description="Disordered" evidence="1">
    <location>
        <begin position="42"/>
        <end position="67"/>
    </location>
</feature>
<dbReference type="OrthoDB" id="494673at2759"/>
<dbReference type="Proteomes" id="UP000789739">
    <property type="component" value="Unassembled WGS sequence"/>
</dbReference>
<keyword evidence="2" id="KW-1133">Transmembrane helix</keyword>
<dbReference type="AlphaFoldDB" id="A0A9N9DG65"/>
<evidence type="ECO:0000313" key="3">
    <source>
        <dbReference type="EMBL" id="CAG8640043.1"/>
    </source>
</evidence>
<feature type="compositionally biased region" description="Basic and acidic residues" evidence="1">
    <location>
        <begin position="55"/>
        <end position="67"/>
    </location>
</feature>
<evidence type="ECO:0000256" key="2">
    <source>
        <dbReference type="SAM" id="Phobius"/>
    </source>
</evidence>
<keyword evidence="2" id="KW-0472">Membrane</keyword>
<accession>A0A9N9DG65</accession>
<evidence type="ECO:0000313" key="4">
    <source>
        <dbReference type="Proteomes" id="UP000789739"/>
    </source>
</evidence>
<comment type="caution">
    <text evidence="3">The sequence shown here is derived from an EMBL/GenBank/DDBJ whole genome shotgun (WGS) entry which is preliminary data.</text>
</comment>
<evidence type="ECO:0000256" key="1">
    <source>
        <dbReference type="SAM" id="MobiDB-lite"/>
    </source>
</evidence>
<keyword evidence="2" id="KW-0812">Transmembrane</keyword>
<sequence length="134" mass="14614">MDGKLVAADGKTVVKSWTNTTRMDENPYADGVSDLLTAAGANLDAPSTAPGANSTDRETYRSSDGNEYKEVESLYQSDGSYILKERMAFDCIVAAFALFKVATIVVEVLMLNIVPEKRVYEKARFEVTTGSDDI</sequence>
<proteinExistence type="predicted"/>
<feature type="transmembrane region" description="Helical" evidence="2">
    <location>
        <begin position="92"/>
        <end position="114"/>
    </location>
</feature>
<keyword evidence="4" id="KW-1185">Reference proteome</keyword>
<gene>
    <name evidence="3" type="ORF">PBRASI_LOCUS9721</name>
</gene>
<name>A0A9N9DG65_9GLOM</name>
<reference evidence="3" key="1">
    <citation type="submission" date="2021-06" db="EMBL/GenBank/DDBJ databases">
        <authorList>
            <person name="Kallberg Y."/>
            <person name="Tangrot J."/>
            <person name="Rosling A."/>
        </authorList>
    </citation>
    <scope>NUCLEOTIDE SEQUENCE</scope>
    <source>
        <strain evidence="3">BR232B</strain>
    </source>
</reference>
<organism evidence="3 4">
    <name type="scientific">Paraglomus brasilianum</name>
    <dbReference type="NCBI Taxonomy" id="144538"/>
    <lineage>
        <taxon>Eukaryota</taxon>
        <taxon>Fungi</taxon>
        <taxon>Fungi incertae sedis</taxon>
        <taxon>Mucoromycota</taxon>
        <taxon>Glomeromycotina</taxon>
        <taxon>Glomeromycetes</taxon>
        <taxon>Paraglomerales</taxon>
        <taxon>Paraglomeraceae</taxon>
        <taxon>Paraglomus</taxon>
    </lineage>
</organism>
<dbReference type="EMBL" id="CAJVPI010002280">
    <property type="protein sequence ID" value="CAG8640043.1"/>
    <property type="molecule type" value="Genomic_DNA"/>
</dbReference>
<protein>
    <submittedName>
        <fullName evidence="3">11395_t:CDS:1</fullName>
    </submittedName>
</protein>